<evidence type="ECO:0000256" key="1">
    <source>
        <dbReference type="SAM" id="SignalP"/>
    </source>
</evidence>
<feature type="chain" id="PRO_5005643910" description="DUF1318 domain-containing protein" evidence="1">
    <location>
        <begin position="27"/>
        <end position="126"/>
    </location>
</feature>
<protein>
    <recommendedName>
        <fullName evidence="4">DUF1318 domain-containing protein</fullName>
    </recommendedName>
</protein>
<comment type="caution">
    <text evidence="2">The sequence shown here is derived from an EMBL/GenBank/DDBJ whole genome shotgun (WGS) entry which is preliminary data.</text>
</comment>
<evidence type="ECO:0000313" key="2">
    <source>
        <dbReference type="EMBL" id="KKO18153.1"/>
    </source>
</evidence>
<keyword evidence="3" id="KW-1185">Reference proteome</keyword>
<dbReference type="AlphaFoldDB" id="A0A0M2UPZ0"/>
<name>A0A0M2UPZ0_9BACT</name>
<keyword evidence="1" id="KW-0732">Signal</keyword>
<gene>
    <name evidence="2" type="ORF">BROFUL_03161</name>
</gene>
<organism evidence="2 3">
    <name type="scientific">Candidatus Brocadia fulgida</name>
    <dbReference type="NCBI Taxonomy" id="380242"/>
    <lineage>
        <taxon>Bacteria</taxon>
        <taxon>Pseudomonadati</taxon>
        <taxon>Planctomycetota</taxon>
        <taxon>Candidatus Brocadiia</taxon>
        <taxon>Candidatus Brocadiales</taxon>
        <taxon>Candidatus Brocadiaceae</taxon>
        <taxon>Candidatus Brocadia</taxon>
    </lineage>
</organism>
<feature type="signal peptide" evidence="1">
    <location>
        <begin position="1"/>
        <end position="26"/>
    </location>
</feature>
<dbReference type="EMBL" id="LAQJ01000290">
    <property type="protein sequence ID" value="KKO18153.1"/>
    <property type="molecule type" value="Genomic_DNA"/>
</dbReference>
<dbReference type="Proteomes" id="UP000034954">
    <property type="component" value="Unassembled WGS sequence"/>
</dbReference>
<dbReference type="InterPro" id="IPR008309">
    <property type="entry name" value="YdbL"/>
</dbReference>
<accession>A0A0M2UPZ0</accession>
<evidence type="ECO:0000313" key="3">
    <source>
        <dbReference type="Proteomes" id="UP000034954"/>
    </source>
</evidence>
<sequence>MKTKRSMSFFIITVIGIILASAPSRAQDINAIKVQMEKRLPHIVELKSKGIVGEDKMGYLQFVGGKRENDDVVQAENQDRKKVYEAIAQKEGATVEQVGQRRALQIAAKAKKGEWLQDQNGKWYQK</sequence>
<evidence type="ECO:0008006" key="4">
    <source>
        <dbReference type="Google" id="ProtNLM"/>
    </source>
</evidence>
<proteinExistence type="predicted"/>
<dbReference type="Pfam" id="PF07027">
    <property type="entry name" value="DUF1318"/>
    <property type="match status" value="1"/>
</dbReference>
<reference evidence="2 3" key="1">
    <citation type="journal article" date="2013" name="BMC Microbiol.">
        <title>Identification of the type II cytochrome c maturation pathway in anammox bacteria by comparative genomics.</title>
        <authorList>
            <person name="Ferousi C."/>
            <person name="Speth D.R."/>
            <person name="Reimann J."/>
            <person name="Op den Camp H.J."/>
            <person name="Allen J.W."/>
            <person name="Keltjens J.T."/>
            <person name="Jetten M.S."/>
        </authorList>
    </citation>
    <scope>NUCLEOTIDE SEQUENCE [LARGE SCALE GENOMIC DNA]</scope>
    <source>
        <strain evidence="2">RU1</strain>
    </source>
</reference>